<dbReference type="KEGG" id="psco:LY89DRAFT_601800"/>
<sequence length="289" mass="30947">MSATKRLVVCGGNGFLGSRICKSAVARGWDVTSISRSGEPTWSSVTASSTSPPWAHKVTWERADILKPTTYAPLLKNADYVVHSMGILLEADYKGVISGKESPIAGLQRAFSSTKAGSQNPLTRKSGEDLKPQEKDGQLTYELMNRDSAITLAQEANNEKVPAFVYISAAGGAPVLPKRYIETKRQAESTISSEFPTMRGIFIRPGFLYDSSRAFTVPMAAMTGMGAVFNSVTGGIFGGFMGAAGVKPLKADIVAEAVVEALSDESVKGPVETKEIEELAQKSWRKGML</sequence>
<feature type="compositionally biased region" description="Polar residues" evidence="1">
    <location>
        <begin position="112"/>
        <end position="123"/>
    </location>
</feature>
<evidence type="ECO:0000313" key="3">
    <source>
        <dbReference type="EMBL" id="KUJ07142.1"/>
    </source>
</evidence>
<dbReference type="GO" id="GO:0044877">
    <property type="term" value="F:protein-containing complex binding"/>
    <property type="evidence" value="ECO:0007669"/>
    <property type="project" value="TreeGrafter"/>
</dbReference>
<name>A0A132B419_MOLSC</name>
<dbReference type="Gene3D" id="3.40.50.720">
    <property type="entry name" value="NAD(P)-binding Rossmann-like Domain"/>
    <property type="match status" value="1"/>
</dbReference>
<dbReference type="RefSeq" id="XP_018061497.1">
    <property type="nucleotide sequence ID" value="XM_018210216.1"/>
</dbReference>
<accession>A0A132B419</accession>
<dbReference type="OrthoDB" id="276721at2759"/>
<keyword evidence="4" id="KW-1185">Reference proteome</keyword>
<dbReference type="Proteomes" id="UP000070700">
    <property type="component" value="Unassembled WGS sequence"/>
</dbReference>
<dbReference type="GO" id="GO:0005739">
    <property type="term" value="C:mitochondrion"/>
    <property type="evidence" value="ECO:0007669"/>
    <property type="project" value="EnsemblFungi"/>
</dbReference>
<dbReference type="InterPro" id="IPR001509">
    <property type="entry name" value="Epimerase_deHydtase"/>
</dbReference>
<organism evidence="3 4">
    <name type="scientific">Mollisia scopiformis</name>
    <name type="common">Conifer needle endophyte fungus</name>
    <name type="synonym">Phialocephala scopiformis</name>
    <dbReference type="NCBI Taxonomy" id="149040"/>
    <lineage>
        <taxon>Eukaryota</taxon>
        <taxon>Fungi</taxon>
        <taxon>Dikarya</taxon>
        <taxon>Ascomycota</taxon>
        <taxon>Pezizomycotina</taxon>
        <taxon>Leotiomycetes</taxon>
        <taxon>Helotiales</taxon>
        <taxon>Mollisiaceae</taxon>
        <taxon>Mollisia</taxon>
    </lineage>
</organism>
<proteinExistence type="predicted"/>
<evidence type="ECO:0000259" key="2">
    <source>
        <dbReference type="Pfam" id="PF01370"/>
    </source>
</evidence>
<dbReference type="STRING" id="149040.A0A132B419"/>
<feature type="domain" description="NAD-dependent epimerase/dehydratase" evidence="2">
    <location>
        <begin position="8"/>
        <end position="84"/>
    </location>
</feature>
<dbReference type="EMBL" id="KQ947441">
    <property type="protein sequence ID" value="KUJ07142.1"/>
    <property type="molecule type" value="Genomic_DNA"/>
</dbReference>
<reference evidence="3 4" key="1">
    <citation type="submission" date="2015-10" db="EMBL/GenBank/DDBJ databases">
        <title>Full genome of DAOMC 229536 Phialocephala scopiformis, a fungal endophyte of spruce producing the potent anti-insectan compound rugulosin.</title>
        <authorList>
            <consortium name="DOE Joint Genome Institute"/>
            <person name="Walker A.K."/>
            <person name="Frasz S.L."/>
            <person name="Seifert K.A."/>
            <person name="Miller J.D."/>
            <person name="Mondo S.J."/>
            <person name="Labutti K."/>
            <person name="Lipzen A."/>
            <person name="Dockter R."/>
            <person name="Kennedy M."/>
            <person name="Grigoriev I.V."/>
            <person name="Spatafora J.W."/>
        </authorList>
    </citation>
    <scope>NUCLEOTIDE SEQUENCE [LARGE SCALE GENOMIC DNA]</scope>
    <source>
        <strain evidence="3 4">CBS 120377</strain>
    </source>
</reference>
<feature type="region of interest" description="Disordered" evidence="1">
    <location>
        <begin position="112"/>
        <end position="133"/>
    </location>
</feature>
<dbReference type="InterPro" id="IPR051207">
    <property type="entry name" value="ComplexI_NDUFA9_subunit"/>
</dbReference>
<dbReference type="GeneID" id="28819942"/>
<dbReference type="Pfam" id="PF01370">
    <property type="entry name" value="Epimerase"/>
    <property type="match status" value="1"/>
</dbReference>
<evidence type="ECO:0000313" key="4">
    <source>
        <dbReference type="Proteomes" id="UP000070700"/>
    </source>
</evidence>
<dbReference type="PANTHER" id="PTHR12126:SF16">
    <property type="entry name" value="MIOREX COMPLEX COMPONENT 2"/>
    <property type="match status" value="1"/>
</dbReference>
<dbReference type="AlphaFoldDB" id="A0A132B419"/>
<dbReference type="GO" id="GO:0006744">
    <property type="term" value="P:ubiquinone biosynthetic process"/>
    <property type="evidence" value="ECO:0007669"/>
    <property type="project" value="EnsemblFungi"/>
</dbReference>
<dbReference type="InterPro" id="IPR036291">
    <property type="entry name" value="NAD(P)-bd_dom_sf"/>
</dbReference>
<dbReference type="SUPFAM" id="SSF51735">
    <property type="entry name" value="NAD(P)-binding Rossmann-fold domains"/>
    <property type="match status" value="1"/>
</dbReference>
<dbReference type="InParanoid" id="A0A132B419"/>
<gene>
    <name evidence="3" type="ORF">LY89DRAFT_601800</name>
</gene>
<dbReference type="PANTHER" id="PTHR12126">
    <property type="entry name" value="NADH-UBIQUINONE OXIDOREDUCTASE 39 KDA SUBUNIT-RELATED"/>
    <property type="match status" value="1"/>
</dbReference>
<dbReference type="FunCoup" id="A0A132B419">
    <property type="interactions" value="110"/>
</dbReference>
<protein>
    <submittedName>
        <fullName evidence="3">NAD(P)-binding protein</fullName>
    </submittedName>
</protein>
<evidence type="ECO:0000256" key="1">
    <source>
        <dbReference type="SAM" id="MobiDB-lite"/>
    </source>
</evidence>